<feature type="domain" description="FAD/NAD(P)-binding" evidence="6">
    <location>
        <begin position="50"/>
        <end position="244"/>
    </location>
</feature>
<dbReference type="InterPro" id="IPR050097">
    <property type="entry name" value="Ferredoxin-NADP_redctase_2"/>
</dbReference>
<evidence type="ECO:0000313" key="8">
    <source>
        <dbReference type="Proteomes" id="UP000699691"/>
    </source>
</evidence>
<keyword evidence="4" id="KW-1015">Disulfide bond</keyword>
<evidence type="ECO:0000313" key="7">
    <source>
        <dbReference type="EMBL" id="MCA9397909.1"/>
    </source>
</evidence>
<dbReference type="Proteomes" id="UP000699691">
    <property type="component" value="Unassembled WGS sequence"/>
</dbReference>
<dbReference type="Pfam" id="PF07992">
    <property type="entry name" value="Pyr_redox_2"/>
    <property type="match status" value="1"/>
</dbReference>
<evidence type="ECO:0000256" key="2">
    <source>
        <dbReference type="ARBA" id="ARBA00022827"/>
    </source>
</evidence>
<keyword evidence="3" id="KW-0560">Oxidoreductase</keyword>
<name>A0A955LW89_UNCKA</name>
<reference evidence="7" key="1">
    <citation type="submission" date="2020-04" db="EMBL/GenBank/DDBJ databases">
        <authorList>
            <person name="Zhang T."/>
        </authorList>
    </citation>
    <scope>NUCLEOTIDE SEQUENCE</scope>
    <source>
        <strain evidence="7">HKST-UBA02</strain>
    </source>
</reference>
<reference evidence="7" key="2">
    <citation type="journal article" date="2021" name="Microbiome">
        <title>Successional dynamics and alternative stable states in a saline activated sludge microbial community over 9 years.</title>
        <authorList>
            <person name="Wang Y."/>
            <person name="Ye J."/>
            <person name="Ju F."/>
            <person name="Liu L."/>
            <person name="Boyd J.A."/>
            <person name="Deng Y."/>
            <person name="Parks D.H."/>
            <person name="Jiang X."/>
            <person name="Yin X."/>
            <person name="Woodcroft B.J."/>
            <person name="Tyson G.W."/>
            <person name="Hugenholtz P."/>
            <person name="Polz M.F."/>
            <person name="Zhang T."/>
        </authorList>
    </citation>
    <scope>NUCLEOTIDE SEQUENCE</scope>
    <source>
        <strain evidence="7">HKST-UBA02</strain>
    </source>
</reference>
<dbReference type="PANTHER" id="PTHR48105">
    <property type="entry name" value="THIOREDOXIN REDUCTASE 1-RELATED-RELATED"/>
    <property type="match status" value="1"/>
</dbReference>
<evidence type="ECO:0000256" key="4">
    <source>
        <dbReference type="ARBA" id="ARBA00023157"/>
    </source>
</evidence>
<evidence type="ECO:0000256" key="5">
    <source>
        <dbReference type="ARBA" id="ARBA00023284"/>
    </source>
</evidence>
<dbReference type="PRINTS" id="PR00368">
    <property type="entry name" value="FADPNR"/>
</dbReference>
<proteinExistence type="predicted"/>
<dbReference type="SUPFAM" id="SSF51905">
    <property type="entry name" value="FAD/NAD(P)-binding domain"/>
    <property type="match status" value="1"/>
</dbReference>
<protein>
    <submittedName>
        <fullName evidence="7">FAD-dependent oxidoreductase</fullName>
    </submittedName>
</protein>
<dbReference type="PRINTS" id="PR00469">
    <property type="entry name" value="PNDRDTASEII"/>
</dbReference>
<dbReference type="EMBL" id="JAGQKY010000190">
    <property type="protein sequence ID" value="MCA9397909.1"/>
    <property type="molecule type" value="Genomic_DNA"/>
</dbReference>
<dbReference type="Gene3D" id="3.50.50.60">
    <property type="entry name" value="FAD/NAD(P)-binding domain"/>
    <property type="match status" value="2"/>
</dbReference>
<evidence type="ECO:0000256" key="3">
    <source>
        <dbReference type="ARBA" id="ARBA00023002"/>
    </source>
</evidence>
<feature type="non-terminal residue" evidence="7">
    <location>
        <position position="1"/>
    </location>
</feature>
<dbReference type="GO" id="GO:0016668">
    <property type="term" value="F:oxidoreductase activity, acting on a sulfur group of donors, NAD(P) as acceptor"/>
    <property type="evidence" value="ECO:0007669"/>
    <property type="project" value="UniProtKB-ARBA"/>
</dbReference>
<comment type="caution">
    <text evidence="7">The sequence shown here is derived from an EMBL/GenBank/DDBJ whole genome shotgun (WGS) entry which is preliminary data.</text>
</comment>
<keyword evidence="1" id="KW-0285">Flavoprotein</keyword>
<accession>A0A955LW89</accession>
<sequence length="267" mass="29180">WIGTPNISGFVLAQQLEAHVRTQEDVEIKSPEWVKSLENVASDEYTLPLWKVITDKGEYSAKAVVITSGGRRRKLDVPGEKEFEGRGVVYCSTCDAPLFRNKPVVVVGSGNAAMEAVVDLLPYATKIYHLIRGDHMKGDEATAEIINSHIGDKVEVMYNCETVEILGNTVVSGITYHDKTDDTQKNLDVQGVFVEIGSIPNSEFAEGVVDMNFAKQIVINHRSGATSERGLFAAGAVADQLYDQNNISVGDAIKATLTATNYVMHFN</sequence>
<dbReference type="InterPro" id="IPR036188">
    <property type="entry name" value="FAD/NAD-bd_sf"/>
</dbReference>
<dbReference type="InterPro" id="IPR008255">
    <property type="entry name" value="Pyr_nucl-diS_OxRdtase_2_AS"/>
</dbReference>
<evidence type="ECO:0000259" key="6">
    <source>
        <dbReference type="Pfam" id="PF07992"/>
    </source>
</evidence>
<gene>
    <name evidence="7" type="ORF">KC573_03690</name>
</gene>
<keyword evidence="2" id="KW-0274">FAD</keyword>
<dbReference type="PROSITE" id="PS00573">
    <property type="entry name" value="PYRIDINE_REDOX_2"/>
    <property type="match status" value="1"/>
</dbReference>
<keyword evidence="5" id="KW-0676">Redox-active center</keyword>
<dbReference type="InterPro" id="IPR023753">
    <property type="entry name" value="FAD/NAD-binding_dom"/>
</dbReference>
<organism evidence="7 8">
    <name type="scientific">candidate division WWE3 bacterium</name>
    <dbReference type="NCBI Taxonomy" id="2053526"/>
    <lineage>
        <taxon>Bacteria</taxon>
        <taxon>Katanobacteria</taxon>
    </lineage>
</organism>
<dbReference type="AlphaFoldDB" id="A0A955LW89"/>
<evidence type="ECO:0000256" key="1">
    <source>
        <dbReference type="ARBA" id="ARBA00022630"/>
    </source>
</evidence>